<evidence type="ECO:0000256" key="3">
    <source>
        <dbReference type="PIRNR" id="PIRNR001365"/>
    </source>
</evidence>
<keyword evidence="1 3" id="KW-0456">Lyase</keyword>
<evidence type="ECO:0000256" key="4">
    <source>
        <dbReference type="PIRSR" id="PIRSR001365-1"/>
    </source>
</evidence>
<reference evidence="6 7" key="1">
    <citation type="journal article" date="2016" name="Proc. Natl. Acad. Sci. U.S.A.">
        <title>Comparative genomics of biotechnologically important yeasts.</title>
        <authorList>
            <person name="Riley R."/>
            <person name="Haridas S."/>
            <person name="Wolfe K.H."/>
            <person name="Lopes M.R."/>
            <person name="Hittinger C.T."/>
            <person name="Goeker M."/>
            <person name="Salamov A.A."/>
            <person name="Wisecaver J.H."/>
            <person name="Long T.M."/>
            <person name="Calvey C.H."/>
            <person name="Aerts A.L."/>
            <person name="Barry K.W."/>
            <person name="Choi C."/>
            <person name="Clum A."/>
            <person name="Coughlan A.Y."/>
            <person name="Deshpande S."/>
            <person name="Douglass A.P."/>
            <person name="Hanson S.J."/>
            <person name="Klenk H.-P."/>
            <person name="LaButti K.M."/>
            <person name="Lapidus A."/>
            <person name="Lindquist E.A."/>
            <person name="Lipzen A.M."/>
            <person name="Meier-Kolthoff J.P."/>
            <person name="Ohm R.A."/>
            <person name="Otillar R.P."/>
            <person name="Pangilinan J.L."/>
            <person name="Peng Y."/>
            <person name="Rokas A."/>
            <person name="Rosa C.A."/>
            <person name="Scheuner C."/>
            <person name="Sibirny A.A."/>
            <person name="Slot J.C."/>
            <person name="Stielow J.B."/>
            <person name="Sun H."/>
            <person name="Kurtzman C.P."/>
            <person name="Blackwell M."/>
            <person name="Grigoriev I.V."/>
            <person name="Jeffries T.W."/>
        </authorList>
    </citation>
    <scope>NUCLEOTIDE SEQUENCE [LARGE SCALE GENOMIC DNA]</scope>
    <source>
        <strain evidence="6 7">NRRL Y-11557</strain>
    </source>
</reference>
<dbReference type="SUPFAM" id="SSF51569">
    <property type="entry name" value="Aldolase"/>
    <property type="match status" value="1"/>
</dbReference>
<dbReference type="PROSITE" id="PS00665">
    <property type="entry name" value="DHDPS_1"/>
    <property type="match status" value="1"/>
</dbReference>
<dbReference type="PANTHER" id="PTHR12128:SF68">
    <property type="entry name" value="DIHYDRODIPICOLINATE SYNTHETASE"/>
    <property type="match status" value="1"/>
</dbReference>
<feature type="binding site" evidence="5">
    <location>
        <position position="65"/>
    </location>
    <ligand>
        <name>pyruvate</name>
        <dbReference type="ChEBI" id="CHEBI:15361"/>
    </ligand>
</feature>
<feature type="active site" description="Proton donor/acceptor" evidence="4">
    <location>
        <position position="159"/>
    </location>
</feature>
<keyword evidence="7" id="KW-1185">Reference proteome</keyword>
<evidence type="ECO:0000256" key="5">
    <source>
        <dbReference type="PIRSR" id="PIRSR001365-2"/>
    </source>
</evidence>
<feature type="active site" description="Schiff-base intermediate with substrate" evidence="4">
    <location>
        <position position="188"/>
    </location>
</feature>
<comment type="similarity">
    <text evidence="3">Belongs to the DapA family.</text>
</comment>
<dbReference type="CDD" id="cd00408">
    <property type="entry name" value="DHDPS-like"/>
    <property type="match status" value="1"/>
</dbReference>
<sequence length="329" mass="35178">MTNTAANKAAPPPGIYVPVPTFFASKHSPVYNNALRPPLDLETQLAHSLHLAKAGIKGLVLLGSTGEAVHLTRTERSELISAVKNGLANNGFEEYPLIAGSASNSIDETVGMLIEAKESGAGWGMVLVPSYFAAFVTQQGIIDWYTTVADMSPIPIMIYYYPGVSNNVMVTPETITTLAEHPNIVGAKFSHGNISHHTIVAQHPTVKQTGFATFTGLGQQLLPVLAVGCLGAIDGLAAFFPKSVVYIFNLVEEGKWGKAREVQTFVSSAEELIVKFGTVGIKEAVSRILGFGDNDGCRAPLHGGFPEGDKEWEKWSTIMSPLVKLEASL</sequence>
<dbReference type="OrthoDB" id="191315at2759"/>
<dbReference type="Gene3D" id="3.20.20.70">
    <property type="entry name" value="Aldolase class I"/>
    <property type="match status" value="1"/>
</dbReference>
<dbReference type="SMART" id="SM01130">
    <property type="entry name" value="DHDPS"/>
    <property type="match status" value="1"/>
</dbReference>
<dbReference type="PIRSF" id="PIRSF001365">
    <property type="entry name" value="DHDPS"/>
    <property type="match status" value="1"/>
</dbReference>
<feature type="binding site" evidence="5">
    <location>
        <position position="233"/>
    </location>
    <ligand>
        <name>pyruvate</name>
        <dbReference type="ChEBI" id="CHEBI:15361"/>
    </ligand>
</feature>
<dbReference type="Proteomes" id="UP000094385">
    <property type="component" value="Unassembled WGS sequence"/>
</dbReference>
<dbReference type="GO" id="GO:0008840">
    <property type="term" value="F:4-hydroxy-tetrahydrodipicolinate synthase activity"/>
    <property type="evidence" value="ECO:0007669"/>
    <property type="project" value="TreeGrafter"/>
</dbReference>
<dbReference type="Pfam" id="PF00701">
    <property type="entry name" value="DHDPS"/>
    <property type="match status" value="1"/>
</dbReference>
<dbReference type="InterPro" id="IPR020624">
    <property type="entry name" value="Schiff_base-form_aldolases_CS"/>
</dbReference>
<protein>
    <recommendedName>
        <fullName evidence="8">Dihydrodipicolinate synthase</fullName>
    </recommendedName>
</protein>
<dbReference type="STRING" id="675824.A0A1E3QCC6"/>
<dbReference type="EMBL" id="KV454290">
    <property type="protein sequence ID" value="ODQ75326.1"/>
    <property type="molecule type" value="Genomic_DNA"/>
</dbReference>
<gene>
    <name evidence="6" type="ORF">LIPSTDRAFT_773</name>
</gene>
<dbReference type="InterPro" id="IPR013785">
    <property type="entry name" value="Aldolase_TIM"/>
</dbReference>
<keyword evidence="2" id="KW-0704">Schiff base</keyword>
<evidence type="ECO:0008006" key="8">
    <source>
        <dbReference type="Google" id="ProtNLM"/>
    </source>
</evidence>
<evidence type="ECO:0000256" key="1">
    <source>
        <dbReference type="ARBA" id="ARBA00023239"/>
    </source>
</evidence>
<accession>A0A1E3QCC6</accession>
<name>A0A1E3QCC6_LIPST</name>
<evidence type="ECO:0000313" key="6">
    <source>
        <dbReference type="EMBL" id="ODQ75326.1"/>
    </source>
</evidence>
<evidence type="ECO:0000313" key="7">
    <source>
        <dbReference type="Proteomes" id="UP000094385"/>
    </source>
</evidence>
<organism evidence="6 7">
    <name type="scientific">Lipomyces starkeyi NRRL Y-11557</name>
    <dbReference type="NCBI Taxonomy" id="675824"/>
    <lineage>
        <taxon>Eukaryota</taxon>
        <taxon>Fungi</taxon>
        <taxon>Dikarya</taxon>
        <taxon>Ascomycota</taxon>
        <taxon>Saccharomycotina</taxon>
        <taxon>Lipomycetes</taxon>
        <taxon>Lipomycetales</taxon>
        <taxon>Lipomycetaceae</taxon>
        <taxon>Lipomyces</taxon>
    </lineage>
</organism>
<dbReference type="PRINTS" id="PR00146">
    <property type="entry name" value="DHPICSNTHASE"/>
</dbReference>
<evidence type="ECO:0000256" key="2">
    <source>
        <dbReference type="ARBA" id="ARBA00023270"/>
    </source>
</evidence>
<proteinExistence type="inferred from homology"/>
<dbReference type="PANTHER" id="PTHR12128">
    <property type="entry name" value="DIHYDRODIPICOLINATE SYNTHASE"/>
    <property type="match status" value="1"/>
</dbReference>
<dbReference type="AlphaFoldDB" id="A0A1E3QCC6"/>
<dbReference type="InterPro" id="IPR002220">
    <property type="entry name" value="DapA-like"/>
</dbReference>